<sequence>MIHVFKEQEHPPPAGTGYEEGFKREAATEARHTPPAKPDPKARVAVRRSHTPQSNKNPDLREFAIYSHLMAALDLKLVVATPYSSARKQKVDRAPPCTNSVVGPVVFLKVDMHLHWLHWQDYESPDAPPYTRQSSHDLLEFDEEEPEVEFVSERPLPVVKTPSKPSAKAKGKGKASL</sequence>
<keyword evidence="3" id="KW-1185">Reference proteome</keyword>
<dbReference type="AlphaFoldDB" id="A0A9N9ZNG1"/>
<accession>A0A9N9ZNG1</accession>
<evidence type="ECO:0000313" key="3">
    <source>
        <dbReference type="Proteomes" id="UP000775872"/>
    </source>
</evidence>
<reference evidence="3" key="1">
    <citation type="submission" date="2019-06" db="EMBL/GenBank/DDBJ databases">
        <authorList>
            <person name="Broberg M."/>
        </authorList>
    </citation>
    <scope>NUCLEOTIDE SEQUENCE [LARGE SCALE GENOMIC DNA]</scope>
</reference>
<comment type="caution">
    <text evidence="2">The sequence shown here is derived from an EMBL/GenBank/DDBJ whole genome shotgun (WGS) entry which is preliminary data.</text>
</comment>
<proteinExistence type="predicted"/>
<reference evidence="2 3" key="2">
    <citation type="submission" date="2021-10" db="EMBL/GenBank/DDBJ databases">
        <authorList>
            <person name="Piombo E."/>
        </authorList>
    </citation>
    <scope>NUCLEOTIDE SEQUENCE [LARGE SCALE GENOMIC DNA]</scope>
</reference>
<feature type="region of interest" description="Disordered" evidence="1">
    <location>
        <begin position="1"/>
        <end position="59"/>
    </location>
</feature>
<feature type="compositionally biased region" description="Basic and acidic residues" evidence="1">
    <location>
        <begin position="1"/>
        <end position="10"/>
    </location>
</feature>
<gene>
    <name evidence="2" type="ORF">CSOL1703_00007688</name>
</gene>
<protein>
    <submittedName>
        <fullName evidence="2">Uncharacterized protein</fullName>
    </submittedName>
</protein>
<feature type="region of interest" description="Disordered" evidence="1">
    <location>
        <begin position="128"/>
        <end position="177"/>
    </location>
</feature>
<feature type="compositionally biased region" description="Basic residues" evidence="1">
    <location>
        <begin position="167"/>
        <end position="177"/>
    </location>
</feature>
<dbReference type="Proteomes" id="UP000775872">
    <property type="component" value="Unassembled WGS sequence"/>
</dbReference>
<name>A0A9N9ZNG1_9HYPO</name>
<organism evidence="2 3">
    <name type="scientific">Clonostachys solani</name>
    <dbReference type="NCBI Taxonomy" id="160281"/>
    <lineage>
        <taxon>Eukaryota</taxon>
        <taxon>Fungi</taxon>
        <taxon>Dikarya</taxon>
        <taxon>Ascomycota</taxon>
        <taxon>Pezizomycotina</taxon>
        <taxon>Sordariomycetes</taxon>
        <taxon>Hypocreomycetidae</taxon>
        <taxon>Hypocreales</taxon>
        <taxon>Bionectriaceae</taxon>
        <taxon>Clonostachys</taxon>
    </lineage>
</organism>
<evidence type="ECO:0000256" key="1">
    <source>
        <dbReference type="SAM" id="MobiDB-lite"/>
    </source>
</evidence>
<feature type="compositionally biased region" description="Basic and acidic residues" evidence="1">
    <location>
        <begin position="20"/>
        <end position="42"/>
    </location>
</feature>
<evidence type="ECO:0000313" key="2">
    <source>
        <dbReference type="EMBL" id="CAH0058666.1"/>
    </source>
</evidence>
<feature type="compositionally biased region" description="Acidic residues" evidence="1">
    <location>
        <begin position="140"/>
        <end position="150"/>
    </location>
</feature>
<dbReference type="EMBL" id="CABFOC020000091">
    <property type="protein sequence ID" value="CAH0058666.1"/>
    <property type="molecule type" value="Genomic_DNA"/>
</dbReference>